<dbReference type="InterPro" id="IPR053142">
    <property type="entry name" value="PchR_regulatory_protein"/>
</dbReference>
<name>A0A6L9JJJ1_PHOLM</name>
<dbReference type="SUPFAM" id="SSF46689">
    <property type="entry name" value="Homeodomain-like"/>
    <property type="match status" value="1"/>
</dbReference>
<evidence type="ECO:0000313" key="4">
    <source>
        <dbReference type="Proteomes" id="UP000479300"/>
    </source>
</evidence>
<dbReference type="PROSITE" id="PS01124">
    <property type="entry name" value="HTH_ARAC_FAMILY_2"/>
    <property type="match status" value="1"/>
</dbReference>
<evidence type="ECO:0000313" key="3">
    <source>
        <dbReference type="EMBL" id="NDL37995.1"/>
    </source>
</evidence>
<dbReference type="Gene3D" id="1.10.10.60">
    <property type="entry name" value="Homeodomain-like"/>
    <property type="match status" value="1"/>
</dbReference>
<keyword evidence="2" id="KW-0804">Transcription</keyword>
<evidence type="ECO:0000256" key="1">
    <source>
        <dbReference type="ARBA" id="ARBA00023015"/>
    </source>
</evidence>
<sequence length="323" mass="36870">MKTIYSEKLEVFTADYCNYSHEDKNSKSTPVLIEELSDGIHINRLRFELNKDVTEYCEGPPTVSIAFILNGRGKMAIENGDELDIHSGMMIFFYSPKMTRGMNFFGCGSWHILDIRFSLNEIAAQELPPFTQLAAGFEKNASYSDVLMMASPIYPPFMQIVNQIEECQLSGNVRKVYLKAKALEILACVASQVYDCQYNMVNGLQRRAVYNAIKIINSDYHYPWTIKSLSRAVGLNERKLKEGFRAVVFRTFHQYLENVRMTTAEDLLKKGMSVIDVSTAVGYASPSHFSKRFRQHYLINPKAWQAKYAVSHTLLTENIMVGK</sequence>
<dbReference type="PANTHER" id="PTHR47893">
    <property type="entry name" value="REGULATORY PROTEIN PCHR"/>
    <property type="match status" value="1"/>
</dbReference>
<dbReference type="Proteomes" id="UP000479300">
    <property type="component" value="Unassembled WGS sequence"/>
</dbReference>
<keyword evidence="1" id="KW-0805">Transcription regulation</keyword>
<dbReference type="InterPro" id="IPR018060">
    <property type="entry name" value="HTH_AraC"/>
</dbReference>
<protein>
    <submittedName>
        <fullName evidence="3">Helix-turn-helix domain-containing protein</fullName>
    </submittedName>
</protein>
<dbReference type="Pfam" id="PF12833">
    <property type="entry name" value="HTH_18"/>
    <property type="match status" value="1"/>
</dbReference>
<dbReference type="RefSeq" id="WP_011146557.1">
    <property type="nucleotide sequence ID" value="NZ_CAWMTZ010000014.1"/>
</dbReference>
<dbReference type="GeneID" id="48848591"/>
<proteinExistence type="predicted"/>
<dbReference type="InterPro" id="IPR009057">
    <property type="entry name" value="Homeodomain-like_sf"/>
</dbReference>
<organism evidence="3 4">
    <name type="scientific">Photorhabdus laumondii subsp. laumondii</name>
    <name type="common">Photorhabdus luminescens subsp. laumondii</name>
    <dbReference type="NCBI Taxonomy" id="141679"/>
    <lineage>
        <taxon>Bacteria</taxon>
        <taxon>Pseudomonadati</taxon>
        <taxon>Pseudomonadota</taxon>
        <taxon>Gammaproteobacteria</taxon>
        <taxon>Enterobacterales</taxon>
        <taxon>Morganellaceae</taxon>
        <taxon>Photorhabdus</taxon>
    </lineage>
</organism>
<dbReference type="SMART" id="SM00342">
    <property type="entry name" value="HTH_ARAC"/>
    <property type="match status" value="1"/>
</dbReference>
<evidence type="ECO:0000256" key="2">
    <source>
        <dbReference type="ARBA" id="ARBA00023163"/>
    </source>
</evidence>
<reference evidence="3 4" key="1">
    <citation type="submission" date="2019-12" db="EMBL/GenBank/DDBJ databases">
        <title>Engineering Photorhabdus to improve their lethality against agricultural pests.</title>
        <authorList>
            <person name="Machado R.A.R."/>
        </authorList>
    </citation>
    <scope>NUCLEOTIDE SEQUENCE [LARGE SCALE GENOMIC DNA]</scope>
    <source>
        <strain evidence="3 4">EN01</strain>
    </source>
</reference>
<dbReference type="GO" id="GO:0043565">
    <property type="term" value="F:sequence-specific DNA binding"/>
    <property type="evidence" value="ECO:0007669"/>
    <property type="project" value="InterPro"/>
</dbReference>
<dbReference type="PANTHER" id="PTHR47893:SF1">
    <property type="entry name" value="REGULATORY PROTEIN PCHR"/>
    <property type="match status" value="1"/>
</dbReference>
<gene>
    <name evidence="3" type="ORF">GPY51_04130</name>
</gene>
<dbReference type="OMA" id="CADYELP"/>
<accession>A0A6L9JJJ1</accession>
<dbReference type="AlphaFoldDB" id="A0A6L9JJJ1"/>
<comment type="caution">
    <text evidence="3">The sequence shown here is derived from an EMBL/GenBank/DDBJ whole genome shotgun (WGS) entry which is preliminary data.</text>
</comment>
<dbReference type="EMBL" id="WSFA01000006">
    <property type="protein sequence ID" value="NDL37995.1"/>
    <property type="molecule type" value="Genomic_DNA"/>
</dbReference>
<dbReference type="KEGG" id="plum:A4R40_11575"/>
<dbReference type="GO" id="GO:0003700">
    <property type="term" value="F:DNA-binding transcription factor activity"/>
    <property type="evidence" value="ECO:0007669"/>
    <property type="project" value="InterPro"/>
</dbReference>